<feature type="compositionally biased region" description="Basic and acidic residues" evidence="1">
    <location>
        <begin position="1343"/>
        <end position="1354"/>
    </location>
</feature>
<dbReference type="Proteomes" id="UP000719412">
    <property type="component" value="Unassembled WGS sequence"/>
</dbReference>
<comment type="caution">
    <text evidence="3">The sequence shown here is derived from an EMBL/GenBank/DDBJ whole genome shotgun (WGS) entry which is preliminary data.</text>
</comment>
<sequence>MLDGKGIVVISSEEGETQVNNDKKLSDVGIVDGSILKVDDFLQNYELTVNINHYEAKDKEDPPFKFIANPADLKTKQEGDGIKNGISVNTSTAVEKQQIYNKEDDDDLVICPNDNDDFKASSSKRRKLNPVDEDDDIMVVEDVVEPIRYLLRSAWFLFPLWCGGAPGYFPRLPTPTLSPLLFLDDTTRISQHTTSMGGHPAWDLNPADLAVVSGESRSSFHHPTVAKKRLAAEQPRRNGRGELAQRRNPKRLAANRPRRNVIDPPDERYTPATIQEMDRYGGGSIIVWGGVSMDGRTELVVVSLNVSTHKFTLRQLFKNNFGDDFILQQDNCRVHTANLTLNFLQDQEIQMMEWPAMSPDLNRTEHVWDILDGRIRKRPAAPLTQQELCRASMSAARSSARGRKGAEPPEKVTSKMQSRETPSPPPATAASTPSTRSMTLVKKSGESKTLPSIIENTPTPELSPSNSRVSSPTPTATHSTLPSSANQPPPDFKYTVRDIPANLATQKAFYNLLVVTLGLKSIQLRVNYNKTGLVITKAPLASNFVKTLQVAANSPTITIAPINRKAPGPATAPKKPTFSVVVRDVPQDISAEEIAALCPPLSIVKAWRIVSRKSNRPTSFIRVLSTDKLTVDYMLINGIVLYGRTFECETSHPPTPTPLQCPRFFQFGHGQAECTNKAICPKCPECHPPNRCPAKEPSCSSCNGPHPAWSRACPSFKQILVTDETLVLPVKIIDPPTDSDSDLENDTTITIIKSLITFMTKTLFDLFPMQRSKIQTILENTSKSVFNVVTKVSQSGHKIHLTFDHGGVALLVAQNLVSTPHTLPNHLNHLEAVAVNLHLQNMSILIISYYNRPQDRVSADLLRYAAQHNFAIVLGDFNARHTDFGDTQTNPNGRSGQVRSLNSLIITLPLCRLHNTGKLRPLLVPPLQHRNNHHFRSRSIKNTLPFRRPPPPPPPPAFIPITNFKQADWQKFQQLVSDNLPVIAPTVDFLTVDRQVAQFTEVLKTAQSQSQSVPRKFIPINKRPIPARILALIREKRRVYRSFIQTRDPALKTIFNRLNAQVRRDLNRFREEQWIDSCRLLDYRNGEKFWTQFQTLTGQKTTTVHHLVRNNAIINTPLEKANCFAETLEQIHQAPNDPHFDDAFFAQVIRSVNNFRRNPPNHSPPPPPGRRLSRRRVIFNNCMRAHHFPPAWKHATTVMIPKPGKDPTNPLSYRPISLLNIAGKVFEKILSTRLKNFLEINNLLPPEQFGFRSERSTINPILEFHTDTTRHANLKEHTLAVFLDIERTFDRVWHDGLVQKLIKIPINPNFIQLIDSFLSNQIFLLQMPPDEDQTLRRRHRRVDKPEKPLDRRQDPTGPPERHHHLDKHLENQAKPAQIPVHLNVLLRSQAIPKLQHIRYLGVTFSKNCTLNQDVKETLKKSRNRANLLYRIRGRIRGCDSKTLYHTYKSYIRPVIEYGAPIYPTLYPALLHQISACERRMLRRIFRLPDRFPSDNLHQETNTIPIQSRLKELQSRYVTRTLNSNNALAIQTLSTSFKYPSRDGRLLNRIPKIPKRKLKHPPTALLSPAYTDLPDDLQGLTTGTQDIYPDTEQQDPEDKKNNPVAEPSTHRNLKDAQDTIFTCSKTLEHIFWSFEPDVTSRNWINPSTYYPCEIYNIANIVAIKCISVSSQDINIECHHLQTRRTTSINIVNKAQVFHPKCVERLNDVKVISSDEVLCCEGSDMQVKESVDFNARSIIEFLQSDRFRYTISGIVEAQVSALKDEIRQLKIQVEHLKSTNLDLIKMCTKKQDLIQPLQVPMEHYQISARPQETSNRKIRVVKSADKPQDKPIKTPVNNILKPQYLHSESTINRKLEDDNSNWVEGVWKERDNRHSQTLEDGSSDWTDVVRKKRNYQNSQTVRGKAKSLNLSAAPRKIYIYAGNFELNTEEKAILEHLQTTFPHKQFQVERLPRRENAKSVAFKVTADYDLLQQMNNDEIWPEGVLIKRFIFFRNKNTEQIKAQ</sequence>
<evidence type="ECO:0000256" key="1">
    <source>
        <dbReference type="SAM" id="MobiDB-lite"/>
    </source>
</evidence>
<dbReference type="InterPro" id="IPR036397">
    <property type="entry name" value="RNaseH_sf"/>
</dbReference>
<feature type="region of interest" description="Disordered" evidence="1">
    <location>
        <begin position="390"/>
        <end position="492"/>
    </location>
</feature>
<dbReference type="GO" id="GO:0003824">
    <property type="term" value="F:catalytic activity"/>
    <property type="evidence" value="ECO:0007669"/>
    <property type="project" value="InterPro"/>
</dbReference>
<keyword evidence="4" id="KW-1185">Reference proteome</keyword>
<dbReference type="Gene3D" id="3.10.290.20">
    <property type="entry name" value="Ubiquitin-like 2 activating enzyme e1b. Chain: B, domain 3"/>
    <property type="match status" value="1"/>
</dbReference>
<evidence type="ECO:0000313" key="4">
    <source>
        <dbReference type="Proteomes" id="UP000719412"/>
    </source>
</evidence>
<dbReference type="PROSITE" id="PS50878">
    <property type="entry name" value="RT_POL"/>
    <property type="match status" value="1"/>
</dbReference>
<name>A0A8J6HBJ6_TENMO</name>
<dbReference type="EMBL" id="JABDTM020026898">
    <property type="protein sequence ID" value="KAH0811306.1"/>
    <property type="molecule type" value="Genomic_DNA"/>
</dbReference>
<dbReference type="Pfam" id="PF00078">
    <property type="entry name" value="RVT_1"/>
    <property type="match status" value="1"/>
</dbReference>
<reference evidence="3" key="1">
    <citation type="journal article" date="2020" name="J Insects Food Feed">
        <title>The yellow mealworm (Tenebrio molitor) genome: a resource for the emerging insects as food and feed industry.</title>
        <authorList>
            <person name="Eriksson T."/>
            <person name="Andere A."/>
            <person name="Kelstrup H."/>
            <person name="Emery V."/>
            <person name="Picard C."/>
        </authorList>
    </citation>
    <scope>NUCLEOTIDE SEQUENCE</scope>
    <source>
        <strain evidence="3">Stoneville</strain>
        <tissue evidence="3">Whole head</tissue>
    </source>
</reference>
<dbReference type="GO" id="GO:0003676">
    <property type="term" value="F:nucleic acid binding"/>
    <property type="evidence" value="ECO:0007669"/>
    <property type="project" value="InterPro"/>
</dbReference>
<dbReference type="InterPro" id="IPR038717">
    <property type="entry name" value="Tc1-like_DDE_dom"/>
</dbReference>
<dbReference type="InterPro" id="IPR005135">
    <property type="entry name" value="Endo/exonuclease/phosphatase"/>
</dbReference>
<proteinExistence type="predicted"/>
<dbReference type="InterPro" id="IPR028077">
    <property type="entry name" value="UAE_UbL_dom"/>
</dbReference>
<feature type="compositionally biased region" description="Basic and acidic residues" evidence="1">
    <location>
        <begin position="404"/>
        <end position="413"/>
    </location>
</feature>
<accession>A0A8J6HBJ6</accession>
<feature type="compositionally biased region" description="Basic and acidic residues" evidence="1">
    <location>
        <begin position="230"/>
        <end position="245"/>
    </location>
</feature>
<dbReference type="CDD" id="cd01650">
    <property type="entry name" value="RT_nLTR_like"/>
    <property type="match status" value="1"/>
</dbReference>
<dbReference type="Gene3D" id="3.60.10.10">
    <property type="entry name" value="Endonuclease/exonuclease/phosphatase"/>
    <property type="match status" value="1"/>
</dbReference>
<organism evidence="3 4">
    <name type="scientific">Tenebrio molitor</name>
    <name type="common">Yellow mealworm beetle</name>
    <dbReference type="NCBI Taxonomy" id="7067"/>
    <lineage>
        <taxon>Eukaryota</taxon>
        <taxon>Metazoa</taxon>
        <taxon>Ecdysozoa</taxon>
        <taxon>Arthropoda</taxon>
        <taxon>Hexapoda</taxon>
        <taxon>Insecta</taxon>
        <taxon>Pterygota</taxon>
        <taxon>Neoptera</taxon>
        <taxon>Endopterygota</taxon>
        <taxon>Coleoptera</taxon>
        <taxon>Polyphaga</taxon>
        <taxon>Cucujiformia</taxon>
        <taxon>Tenebrionidae</taxon>
        <taxon>Tenebrio</taxon>
    </lineage>
</organism>
<dbReference type="Pfam" id="PF14732">
    <property type="entry name" value="UAE_UbL"/>
    <property type="match status" value="1"/>
</dbReference>
<dbReference type="InterPro" id="IPR000477">
    <property type="entry name" value="RT_dom"/>
</dbReference>
<feature type="region of interest" description="Disordered" evidence="1">
    <location>
        <begin position="1334"/>
        <end position="1364"/>
    </location>
</feature>
<dbReference type="Gene3D" id="3.30.420.10">
    <property type="entry name" value="Ribonuclease H-like superfamily/Ribonuclease H"/>
    <property type="match status" value="1"/>
</dbReference>
<gene>
    <name evidence="3" type="ORF">GEV33_011485</name>
</gene>
<feature type="domain" description="Reverse transcriptase" evidence="2">
    <location>
        <begin position="1181"/>
        <end position="1581"/>
    </location>
</feature>
<dbReference type="Pfam" id="PF14529">
    <property type="entry name" value="Exo_endo_phos_2"/>
    <property type="match status" value="1"/>
</dbReference>
<feature type="compositionally biased region" description="Polar residues" evidence="1">
    <location>
        <begin position="447"/>
        <end position="486"/>
    </location>
</feature>
<dbReference type="SUPFAM" id="SSF56219">
    <property type="entry name" value="DNase I-like"/>
    <property type="match status" value="1"/>
</dbReference>
<feature type="region of interest" description="Disordered" evidence="1">
    <location>
        <begin position="215"/>
        <end position="269"/>
    </location>
</feature>
<dbReference type="Pfam" id="PF13358">
    <property type="entry name" value="DDE_3"/>
    <property type="match status" value="1"/>
</dbReference>
<feature type="region of interest" description="Disordered" evidence="1">
    <location>
        <begin position="1577"/>
        <end position="1610"/>
    </location>
</feature>
<evidence type="ECO:0000313" key="3">
    <source>
        <dbReference type="EMBL" id="KAH0811306.1"/>
    </source>
</evidence>
<dbReference type="PANTHER" id="PTHR19446">
    <property type="entry name" value="REVERSE TRANSCRIPTASES"/>
    <property type="match status" value="1"/>
</dbReference>
<feature type="compositionally biased region" description="Low complexity" evidence="1">
    <location>
        <begin position="390"/>
        <end position="399"/>
    </location>
</feature>
<dbReference type="InterPro" id="IPR036691">
    <property type="entry name" value="Endo/exonu/phosph_ase_sf"/>
</dbReference>
<reference evidence="3" key="2">
    <citation type="submission" date="2021-08" db="EMBL/GenBank/DDBJ databases">
        <authorList>
            <person name="Eriksson T."/>
        </authorList>
    </citation>
    <scope>NUCLEOTIDE SEQUENCE</scope>
    <source>
        <strain evidence="3">Stoneville</strain>
        <tissue evidence="3">Whole head</tissue>
    </source>
</reference>
<evidence type="ECO:0000259" key="2">
    <source>
        <dbReference type="PROSITE" id="PS50878"/>
    </source>
</evidence>
<protein>
    <recommendedName>
        <fullName evidence="2">Reverse transcriptase domain-containing protein</fullName>
    </recommendedName>
</protein>